<protein>
    <submittedName>
        <fullName evidence="1">DUF721 domain-containing protein</fullName>
    </submittedName>
</protein>
<accession>A0A4R5Q8Q1</accession>
<organism evidence="1 2">
    <name type="scientific">Dankookia rubra</name>
    <dbReference type="NCBI Taxonomy" id="1442381"/>
    <lineage>
        <taxon>Bacteria</taxon>
        <taxon>Pseudomonadati</taxon>
        <taxon>Pseudomonadota</taxon>
        <taxon>Alphaproteobacteria</taxon>
        <taxon>Acetobacterales</taxon>
        <taxon>Roseomonadaceae</taxon>
        <taxon>Dankookia</taxon>
    </lineage>
</organism>
<dbReference type="AlphaFoldDB" id="A0A4R5Q8Q1"/>
<dbReference type="PIRSF" id="PIRSF032064">
    <property type="entry name" value="UCP032064"/>
    <property type="match status" value="1"/>
</dbReference>
<name>A0A4R5Q8Q1_9PROT</name>
<comment type="caution">
    <text evidence="1">The sequence shown here is derived from an EMBL/GenBank/DDBJ whole genome shotgun (WGS) entry which is preliminary data.</text>
</comment>
<dbReference type="RefSeq" id="WP_133291886.1">
    <property type="nucleotide sequence ID" value="NZ_SMSJ01000071.1"/>
</dbReference>
<dbReference type="EMBL" id="SMSJ01000071">
    <property type="protein sequence ID" value="TDH59322.1"/>
    <property type="molecule type" value="Genomic_DNA"/>
</dbReference>
<dbReference type="InterPro" id="IPR007922">
    <property type="entry name" value="DciA-like"/>
</dbReference>
<reference evidence="1 2" key="1">
    <citation type="journal article" date="2016" name="J. Microbiol.">
        <title>Dankookia rubra gen. nov., sp. nov., an alphaproteobacterium isolated from sediment of a shallow stream.</title>
        <authorList>
            <person name="Kim W.H."/>
            <person name="Kim D.H."/>
            <person name="Kang K."/>
            <person name="Ahn T.Y."/>
        </authorList>
    </citation>
    <scope>NUCLEOTIDE SEQUENCE [LARGE SCALE GENOMIC DNA]</scope>
    <source>
        <strain evidence="1 2">JCM30602</strain>
    </source>
</reference>
<dbReference type="OrthoDB" id="7160947at2"/>
<sequence length="160" mass="16660">MAKDSDKAGGFTPARSPYGPRPLGALIPALTRPVFRKRSPAGAQLMADWAGVVGPALSGVTTPLRFAAGTLTIGCAGPVAMELTHLAPQLIGRINAHLGKPMVERLRFVQQAQPRPAPAARPAADAPLPAPVEQAVAKVPGEELRAALAKLGRGVYRNRP</sequence>
<evidence type="ECO:0000313" key="1">
    <source>
        <dbReference type="EMBL" id="TDH59322.1"/>
    </source>
</evidence>
<gene>
    <name evidence="1" type="ORF">E2C06_28045</name>
</gene>
<keyword evidence="2" id="KW-1185">Reference proteome</keyword>
<evidence type="ECO:0000313" key="2">
    <source>
        <dbReference type="Proteomes" id="UP000295096"/>
    </source>
</evidence>
<proteinExistence type="predicted"/>
<dbReference type="InterPro" id="IPR010593">
    <property type="entry name" value="DUF1159"/>
</dbReference>
<dbReference type="Proteomes" id="UP000295096">
    <property type="component" value="Unassembled WGS sequence"/>
</dbReference>
<dbReference type="Pfam" id="PF05258">
    <property type="entry name" value="DciA"/>
    <property type="match status" value="1"/>
</dbReference>
<dbReference type="PANTHER" id="PTHR36456">
    <property type="entry name" value="UPF0232 PROTEIN SCO3875"/>
    <property type="match status" value="1"/>
</dbReference>
<dbReference type="PANTHER" id="PTHR36456:SF1">
    <property type="entry name" value="UPF0232 PROTEIN SCO3875"/>
    <property type="match status" value="1"/>
</dbReference>